<dbReference type="PANTHER" id="PTHR44846">
    <property type="entry name" value="MANNOSYL-D-GLYCERATE TRANSPORT/METABOLISM SYSTEM REPRESSOR MNGR-RELATED"/>
    <property type="match status" value="1"/>
</dbReference>
<dbReference type="PANTHER" id="PTHR44846:SF1">
    <property type="entry name" value="MANNOSYL-D-GLYCERATE TRANSPORT_METABOLISM SYSTEM REPRESSOR MNGR-RELATED"/>
    <property type="match status" value="1"/>
</dbReference>
<gene>
    <name evidence="5" type="ORF">FHU36_001170</name>
</gene>
<dbReference type="SMART" id="SM00345">
    <property type="entry name" value="HTH_GNTR"/>
    <property type="match status" value="2"/>
</dbReference>
<evidence type="ECO:0000259" key="4">
    <source>
        <dbReference type="PROSITE" id="PS50949"/>
    </source>
</evidence>
<proteinExistence type="predicted"/>
<keyword evidence="6" id="KW-1185">Reference proteome</keyword>
<evidence type="ECO:0000256" key="1">
    <source>
        <dbReference type="ARBA" id="ARBA00023015"/>
    </source>
</evidence>
<dbReference type="PRINTS" id="PR00035">
    <property type="entry name" value="HTHGNTR"/>
</dbReference>
<dbReference type="Proteomes" id="UP000583800">
    <property type="component" value="Unassembled WGS sequence"/>
</dbReference>
<dbReference type="PROSITE" id="PS50949">
    <property type="entry name" value="HTH_GNTR"/>
    <property type="match status" value="2"/>
</dbReference>
<organism evidence="5 6">
    <name type="scientific">Nonomuraea muscovyensis</name>
    <dbReference type="NCBI Taxonomy" id="1124761"/>
    <lineage>
        <taxon>Bacteria</taxon>
        <taxon>Bacillati</taxon>
        <taxon>Actinomycetota</taxon>
        <taxon>Actinomycetes</taxon>
        <taxon>Streptosporangiales</taxon>
        <taxon>Streptosporangiaceae</taxon>
        <taxon>Nonomuraea</taxon>
    </lineage>
</organism>
<dbReference type="InterPro" id="IPR000524">
    <property type="entry name" value="Tscrpt_reg_HTH_GntR"/>
</dbReference>
<dbReference type="GO" id="GO:0045892">
    <property type="term" value="P:negative regulation of DNA-templated transcription"/>
    <property type="evidence" value="ECO:0007669"/>
    <property type="project" value="TreeGrafter"/>
</dbReference>
<sequence length="159" mass="17554">MLDREGDTHLYLQISRIVRTRIADGLPPGAPVPSEAQLQQEFGVARTTARRAIGVLRDEGIVHAVPGQGVFVGAPGQAPRSPRKMPLYQQIATELSAAILTGGLRPRRPIPGETALAQRYDVARETVRRAMALLREEGWIYTVPQRGSYVSPEEHWPSR</sequence>
<dbReference type="RefSeq" id="WP_185082748.1">
    <property type="nucleotide sequence ID" value="NZ_JACHJB010000001.1"/>
</dbReference>
<dbReference type="InterPro" id="IPR050679">
    <property type="entry name" value="Bact_HTH_transcr_reg"/>
</dbReference>
<dbReference type="CDD" id="cd07377">
    <property type="entry name" value="WHTH_GntR"/>
    <property type="match status" value="2"/>
</dbReference>
<dbReference type="SUPFAM" id="SSF46785">
    <property type="entry name" value="Winged helix' DNA-binding domain"/>
    <property type="match status" value="2"/>
</dbReference>
<dbReference type="GO" id="GO:0003677">
    <property type="term" value="F:DNA binding"/>
    <property type="evidence" value="ECO:0007669"/>
    <property type="project" value="UniProtKB-KW"/>
</dbReference>
<evidence type="ECO:0000256" key="2">
    <source>
        <dbReference type="ARBA" id="ARBA00023125"/>
    </source>
</evidence>
<dbReference type="Pfam" id="PF00392">
    <property type="entry name" value="GntR"/>
    <property type="match status" value="2"/>
</dbReference>
<keyword evidence="3" id="KW-0804">Transcription</keyword>
<comment type="caution">
    <text evidence="5">The sequence shown here is derived from an EMBL/GenBank/DDBJ whole genome shotgun (WGS) entry which is preliminary data.</text>
</comment>
<feature type="domain" description="HTH gntR-type" evidence="4">
    <location>
        <begin position="8"/>
        <end position="75"/>
    </location>
</feature>
<dbReference type="GO" id="GO:0003700">
    <property type="term" value="F:DNA-binding transcription factor activity"/>
    <property type="evidence" value="ECO:0007669"/>
    <property type="project" value="InterPro"/>
</dbReference>
<evidence type="ECO:0000313" key="5">
    <source>
        <dbReference type="EMBL" id="MBB6344661.1"/>
    </source>
</evidence>
<protein>
    <submittedName>
        <fullName evidence="5">DNA-binding GntR family transcriptional regulator</fullName>
    </submittedName>
</protein>
<reference evidence="5 6" key="1">
    <citation type="submission" date="2020-08" db="EMBL/GenBank/DDBJ databases">
        <title>Sequencing the genomes of 1000 actinobacteria strains.</title>
        <authorList>
            <person name="Klenk H.-P."/>
        </authorList>
    </citation>
    <scope>NUCLEOTIDE SEQUENCE [LARGE SCALE GENOMIC DNA]</scope>
    <source>
        <strain evidence="5 6">DSM 45913</strain>
    </source>
</reference>
<dbReference type="InterPro" id="IPR036390">
    <property type="entry name" value="WH_DNA-bd_sf"/>
</dbReference>
<dbReference type="EMBL" id="JACHJB010000001">
    <property type="protein sequence ID" value="MBB6344661.1"/>
    <property type="molecule type" value="Genomic_DNA"/>
</dbReference>
<name>A0A7X0EXH3_9ACTN</name>
<evidence type="ECO:0000313" key="6">
    <source>
        <dbReference type="Proteomes" id="UP000583800"/>
    </source>
</evidence>
<keyword evidence="2 5" id="KW-0238">DNA-binding</keyword>
<dbReference type="Gene3D" id="1.10.10.10">
    <property type="entry name" value="Winged helix-like DNA-binding domain superfamily/Winged helix DNA-binding domain"/>
    <property type="match status" value="2"/>
</dbReference>
<evidence type="ECO:0000256" key="3">
    <source>
        <dbReference type="ARBA" id="ARBA00023163"/>
    </source>
</evidence>
<dbReference type="InterPro" id="IPR036388">
    <property type="entry name" value="WH-like_DNA-bd_sf"/>
</dbReference>
<dbReference type="AlphaFoldDB" id="A0A7X0EXH3"/>
<accession>A0A7X0EXH3</accession>
<keyword evidence="1" id="KW-0805">Transcription regulation</keyword>
<feature type="domain" description="HTH gntR-type" evidence="4">
    <location>
        <begin position="85"/>
        <end position="153"/>
    </location>
</feature>